<protein>
    <recommendedName>
        <fullName evidence="3">Acyltransferase</fullName>
    </recommendedName>
</protein>
<dbReference type="EMBL" id="RXIL01000077">
    <property type="protein sequence ID" value="RZN69467.1"/>
    <property type="molecule type" value="Genomic_DNA"/>
</dbReference>
<dbReference type="Proteomes" id="UP000320766">
    <property type="component" value="Unassembled WGS sequence"/>
</dbReference>
<name>A0A520KWN2_9EURY</name>
<accession>A0A520KWN2</accession>
<dbReference type="AlphaFoldDB" id="A0A520KWN2"/>
<sequence>MILPDKTRMGDGNIVCKGDILIGNYSEIGYGLIGENVFVGERTDIEGEIEARKDLRVGAFSTVNGDVYVEGDVYLAERVKICGKLILLGNLDIGDDVKIDGGFESKGWIVIRNPPPIVVFIILYLMTLLKLGRGEEFEKILDELSEDDAGDTLKRIFICPASTFMDAQKLSVKTPIEIGEACNIIGSIKADDIKIKKETTILGGIESNNDVEIAKNSEIHGDVHARGRVTLDRDVSILGKIRAKEIVIRDHD</sequence>
<evidence type="ECO:0000313" key="2">
    <source>
        <dbReference type="Proteomes" id="UP000320766"/>
    </source>
</evidence>
<dbReference type="SUPFAM" id="SSF51161">
    <property type="entry name" value="Trimeric LpxA-like enzymes"/>
    <property type="match status" value="2"/>
</dbReference>
<reference evidence="1 2" key="1">
    <citation type="journal article" date="2019" name="Nat. Microbiol.">
        <title>Wide diversity of methane and short-chain alkane metabolisms in uncultured archaea.</title>
        <authorList>
            <person name="Borrel G."/>
            <person name="Adam P.S."/>
            <person name="McKay L.J."/>
            <person name="Chen L.X."/>
            <person name="Sierra-Garcia I.N."/>
            <person name="Sieber C.M."/>
            <person name="Letourneur Q."/>
            <person name="Ghozlane A."/>
            <person name="Andersen G.L."/>
            <person name="Li W.J."/>
            <person name="Hallam S.J."/>
            <person name="Muyzer G."/>
            <person name="de Oliveira V.M."/>
            <person name="Inskeep W.P."/>
            <person name="Banfield J.F."/>
            <person name="Gribaldo S."/>
        </authorList>
    </citation>
    <scope>NUCLEOTIDE SEQUENCE [LARGE SCALE GENOMIC DNA]</scope>
    <source>
        <strain evidence="1">NM1b</strain>
    </source>
</reference>
<evidence type="ECO:0008006" key="3">
    <source>
        <dbReference type="Google" id="ProtNLM"/>
    </source>
</evidence>
<dbReference type="InterPro" id="IPR011004">
    <property type="entry name" value="Trimer_LpxA-like_sf"/>
</dbReference>
<organism evidence="1 2">
    <name type="scientific">Candidatus Methanolliviera hydrocarbonicum</name>
    <dbReference type="NCBI Taxonomy" id="2491085"/>
    <lineage>
        <taxon>Archaea</taxon>
        <taxon>Methanobacteriati</taxon>
        <taxon>Methanobacteriota</taxon>
        <taxon>Candidatus Methanoliparia</taxon>
        <taxon>Candidatus Methanoliparales</taxon>
        <taxon>Candidatus Methanollivieraceae</taxon>
        <taxon>Candidatus Methanolliviera</taxon>
    </lineage>
</organism>
<proteinExistence type="predicted"/>
<comment type="caution">
    <text evidence="1">The sequence shown here is derived from an EMBL/GenBank/DDBJ whole genome shotgun (WGS) entry which is preliminary data.</text>
</comment>
<dbReference type="Gene3D" id="2.160.10.10">
    <property type="entry name" value="Hexapeptide repeat proteins"/>
    <property type="match status" value="1"/>
</dbReference>
<evidence type="ECO:0000313" key="1">
    <source>
        <dbReference type="EMBL" id="RZN69467.1"/>
    </source>
</evidence>
<gene>
    <name evidence="1" type="ORF">EF807_04480</name>
</gene>